<dbReference type="InterPro" id="IPR008476">
    <property type="entry name" value="PBDC1_metazoa/fungi"/>
</dbReference>
<keyword evidence="2" id="KW-0963">Cytoplasm</keyword>
<dbReference type="InterPro" id="IPR023139">
    <property type="entry name" value="PBDC1-like_dom_sf"/>
</dbReference>
<name>A0A316Z4J7_9BASI</name>
<evidence type="ECO:0000256" key="3">
    <source>
        <dbReference type="ARBA" id="ARBA00061201"/>
    </source>
</evidence>
<evidence type="ECO:0000256" key="2">
    <source>
        <dbReference type="ARBA" id="ARBA00022490"/>
    </source>
</evidence>
<gene>
    <name evidence="6" type="ORF">FA09DRAFT_332496</name>
</gene>
<dbReference type="AlphaFoldDB" id="A0A316Z4J7"/>
<dbReference type="PANTHER" id="PTHR13410:SF9">
    <property type="entry name" value="PROTEIN PBDC1"/>
    <property type="match status" value="1"/>
</dbReference>
<evidence type="ECO:0000259" key="5">
    <source>
        <dbReference type="Pfam" id="PF04669"/>
    </source>
</evidence>
<dbReference type="Gene3D" id="1.10.3560.10">
    <property type="entry name" value="yst0336 like domain"/>
    <property type="match status" value="1"/>
</dbReference>
<dbReference type="Pfam" id="PF04669">
    <property type="entry name" value="PBDC1"/>
    <property type="match status" value="1"/>
</dbReference>
<evidence type="ECO:0000313" key="7">
    <source>
        <dbReference type="Proteomes" id="UP000245946"/>
    </source>
</evidence>
<keyword evidence="7" id="KW-1185">Reference proteome</keyword>
<comment type="subcellular location">
    <subcellularLocation>
        <location evidence="1">Cytoplasm</location>
    </subcellularLocation>
</comment>
<dbReference type="PANTHER" id="PTHR13410">
    <property type="entry name" value="PROTEIN PBDC1"/>
    <property type="match status" value="1"/>
</dbReference>
<sequence>MTSEFDANRAQNLPEIEKQMAVKCVEHAQTYWNLLEKLDARSLRLTKLDDDIYAHMLDAFPELAEGAAGDAAVGKIDEEEMKSESGKTRWREFIARYEGKVTDYNFGTLIRTDASEEYTQFNTTFVTRMQFYVYEIARNRRGLNDWVRTKAQKEAEEEKAKKKGKK</sequence>
<dbReference type="GeneID" id="37271019"/>
<organism evidence="6 7">
    <name type="scientific">Tilletiopsis washingtonensis</name>
    <dbReference type="NCBI Taxonomy" id="58919"/>
    <lineage>
        <taxon>Eukaryota</taxon>
        <taxon>Fungi</taxon>
        <taxon>Dikarya</taxon>
        <taxon>Basidiomycota</taxon>
        <taxon>Ustilaginomycotina</taxon>
        <taxon>Exobasidiomycetes</taxon>
        <taxon>Entylomatales</taxon>
        <taxon>Entylomatales incertae sedis</taxon>
        <taxon>Tilletiopsis</taxon>
    </lineage>
</organism>
<dbReference type="FunFam" id="1.10.3560.10:FF:000001">
    <property type="entry name" value="Protein PBDC1 homolog"/>
    <property type="match status" value="1"/>
</dbReference>
<dbReference type="GO" id="GO:0005737">
    <property type="term" value="C:cytoplasm"/>
    <property type="evidence" value="ECO:0007669"/>
    <property type="project" value="UniProtKB-SubCell"/>
</dbReference>
<proteinExistence type="inferred from homology"/>
<protein>
    <recommendedName>
        <fullName evidence="4">Protein PBDC1 homolog</fullName>
    </recommendedName>
</protein>
<evidence type="ECO:0000313" key="6">
    <source>
        <dbReference type="EMBL" id="PWN95093.1"/>
    </source>
</evidence>
<accession>A0A316Z4J7</accession>
<comment type="similarity">
    <text evidence="3">Belongs to the PBDC1 family.</text>
</comment>
<evidence type="ECO:0000256" key="1">
    <source>
        <dbReference type="ARBA" id="ARBA00004496"/>
    </source>
</evidence>
<evidence type="ECO:0000256" key="4">
    <source>
        <dbReference type="ARBA" id="ARBA00069779"/>
    </source>
</evidence>
<dbReference type="OrthoDB" id="10248897at2759"/>
<reference evidence="6 7" key="1">
    <citation type="journal article" date="2018" name="Mol. Biol. Evol.">
        <title>Broad Genomic Sampling Reveals a Smut Pathogenic Ancestry of the Fungal Clade Ustilaginomycotina.</title>
        <authorList>
            <person name="Kijpornyongpan T."/>
            <person name="Mondo S.J."/>
            <person name="Barry K."/>
            <person name="Sandor L."/>
            <person name="Lee J."/>
            <person name="Lipzen A."/>
            <person name="Pangilinan J."/>
            <person name="LaButti K."/>
            <person name="Hainaut M."/>
            <person name="Henrissat B."/>
            <person name="Grigoriev I.V."/>
            <person name="Spatafora J.W."/>
            <person name="Aime M.C."/>
        </authorList>
    </citation>
    <scope>NUCLEOTIDE SEQUENCE [LARGE SCALE GENOMIC DNA]</scope>
    <source>
        <strain evidence="6 7">MCA 4186</strain>
    </source>
</reference>
<dbReference type="Proteomes" id="UP000245946">
    <property type="component" value="Unassembled WGS sequence"/>
</dbReference>
<dbReference type="RefSeq" id="XP_025595372.1">
    <property type="nucleotide sequence ID" value="XM_025743475.1"/>
</dbReference>
<dbReference type="InterPro" id="IPR021148">
    <property type="entry name" value="Polysacc_synth_dom"/>
</dbReference>
<feature type="domain" description="Polysaccharide biosynthesis" evidence="5">
    <location>
        <begin position="16"/>
        <end position="148"/>
    </location>
</feature>
<dbReference type="EMBL" id="KZ819307">
    <property type="protein sequence ID" value="PWN95093.1"/>
    <property type="molecule type" value="Genomic_DNA"/>
</dbReference>
<dbReference type="STRING" id="58919.A0A316Z4J7"/>